<gene>
    <name evidence="6" type="ORF">M23134_01876</name>
</gene>
<sequence length="818" mass="93929">MSHVMDLVKLQEERTMRNFAVCFLILLLGCIPAITSAQNTKITELITQLNQTKDELNKIALLKQIGLEYKKNDVYKKAIVYYEQAYRLEKKHATQAQQLQTMEYLALFHTQTRNYAQAIALYQQLYKAHKVGNNYPKAMEALIQSGDLHKQKGNFEKAIDTKLEVIAFAQQIKDTPAEINASINVGFLYKQTGNNAKSMEYYQKALALSQRTNVQDKARYQTKILINQGVAYSQVGNFEQASVQFDKALDLSLKQKNQVQTANVYNYMAANHYINGKNKKALGEVKKAVQLAQTSGNKRTLATSYEIMAKVYEQEEKFKESQKYYQLQQQLKNQFKDKARAQQENILQKEINAEKMENNLRQLLADKDRQAAALKQAKLEKEKRDKELALLRKNRALEQAELKNQQLEKQRVEQLLALAEQKAIAERRKQETEKQKLLTITERVKKEKAEADRKKAEADKEKEQKARQVVEAQKALQDQELKQEKQLRYYGLGIIGLGIVVLVLTMIGFVNIRRTARQLRKKNIQIEEQKTEIVTQNEELHQQQEELAAQRDFAAQKSIELDKQNQQVKKSIVYASNIQNALLPTSVTLAQHFPEHFIIFHPKDIVSGDFYWFSEIDQQKVLAVVDCTGHGVPGAFMSMIGNTVFNEIVNEKRITDPAEMLQRLHLKVREGLKQHDSKNTDGMDVCLCRFADGKQPGQTIVTYTGAKRNLYYVHQGELGMLKGDRVSIGGHQHEKKRVFTNKQITLDSGDTLYLSSDGFVDTPSPQRKSFGTGRFEKTLLACAQKSMQDQRAYMEETRKEFQKNAEQRDDILVIGVRV</sequence>
<feature type="coiled-coil region" evidence="3">
    <location>
        <begin position="324"/>
        <end position="482"/>
    </location>
</feature>
<dbReference type="Pfam" id="PF07228">
    <property type="entry name" value="SpoIIE"/>
    <property type="match status" value="1"/>
</dbReference>
<feature type="transmembrane region" description="Helical" evidence="4">
    <location>
        <begin position="489"/>
        <end position="512"/>
    </location>
</feature>
<feature type="repeat" description="TPR" evidence="2">
    <location>
        <begin position="179"/>
        <end position="212"/>
    </location>
</feature>
<dbReference type="AlphaFoldDB" id="A1ZC45"/>
<keyword evidence="4" id="KW-0472">Membrane</keyword>
<dbReference type="Pfam" id="PF13424">
    <property type="entry name" value="TPR_12"/>
    <property type="match status" value="1"/>
</dbReference>
<accession>A1ZC45</accession>
<dbReference type="PROSITE" id="PS50005">
    <property type="entry name" value="TPR"/>
    <property type="match status" value="3"/>
</dbReference>
<dbReference type="InterPro" id="IPR019734">
    <property type="entry name" value="TPR_rpt"/>
</dbReference>
<dbReference type="PANTHER" id="PTHR43156">
    <property type="entry name" value="STAGE II SPORULATION PROTEIN E-RELATED"/>
    <property type="match status" value="1"/>
</dbReference>
<evidence type="ECO:0000256" key="4">
    <source>
        <dbReference type="SAM" id="Phobius"/>
    </source>
</evidence>
<dbReference type="eggNOG" id="COG2208">
    <property type="taxonomic scope" value="Bacteria"/>
</dbReference>
<keyword evidence="3" id="KW-0175">Coiled coil</keyword>
<feature type="coiled-coil region" evidence="3">
    <location>
        <begin position="509"/>
        <end position="557"/>
    </location>
</feature>
<dbReference type="EMBL" id="AAWS01000001">
    <property type="protein sequence ID" value="EAY31847.1"/>
    <property type="molecule type" value="Genomic_DNA"/>
</dbReference>
<dbReference type="InterPro" id="IPR011990">
    <property type="entry name" value="TPR-like_helical_dom_sf"/>
</dbReference>
<dbReference type="InterPro" id="IPR001932">
    <property type="entry name" value="PPM-type_phosphatase-like_dom"/>
</dbReference>
<dbReference type="Proteomes" id="UP000004095">
    <property type="component" value="Unassembled WGS sequence"/>
</dbReference>
<feature type="repeat" description="TPR" evidence="2">
    <location>
        <begin position="222"/>
        <end position="255"/>
    </location>
</feature>
<dbReference type="GO" id="GO:0016791">
    <property type="term" value="F:phosphatase activity"/>
    <property type="evidence" value="ECO:0007669"/>
    <property type="project" value="TreeGrafter"/>
</dbReference>
<keyword evidence="4" id="KW-0812">Transmembrane</keyword>
<evidence type="ECO:0000313" key="7">
    <source>
        <dbReference type="Proteomes" id="UP000004095"/>
    </source>
</evidence>
<dbReference type="PANTHER" id="PTHR43156:SF9">
    <property type="entry name" value="HAMP DOMAIN-CONTAINING PROTEIN"/>
    <property type="match status" value="1"/>
</dbReference>
<keyword evidence="6" id="KW-0808">Transferase</keyword>
<keyword evidence="6" id="KW-0418">Kinase</keyword>
<dbReference type="SUPFAM" id="SSF48452">
    <property type="entry name" value="TPR-like"/>
    <property type="match status" value="2"/>
</dbReference>
<dbReference type="InterPro" id="IPR052016">
    <property type="entry name" value="Bact_Sigma-Reg"/>
</dbReference>
<feature type="repeat" description="TPR" evidence="2">
    <location>
        <begin position="59"/>
        <end position="92"/>
    </location>
</feature>
<name>A1ZC45_MICM2</name>
<keyword evidence="1" id="KW-0378">Hydrolase</keyword>
<evidence type="ECO:0000259" key="5">
    <source>
        <dbReference type="SMART" id="SM00331"/>
    </source>
</evidence>
<dbReference type="eggNOG" id="COG1196">
    <property type="taxonomic scope" value="Bacteria"/>
</dbReference>
<dbReference type="RefSeq" id="WP_002692585.1">
    <property type="nucleotide sequence ID" value="NZ_AAWS01000001.1"/>
</dbReference>
<dbReference type="Gene3D" id="3.60.40.10">
    <property type="entry name" value="PPM-type phosphatase domain"/>
    <property type="match status" value="1"/>
</dbReference>
<organism evidence="6 7">
    <name type="scientific">Microscilla marina ATCC 23134</name>
    <dbReference type="NCBI Taxonomy" id="313606"/>
    <lineage>
        <taxon>Bacteria</taxon>
        <taxon>Pseudomonadati</taxon>
        <taxon>Bacteroidota</taxon>
        <taxon>Cytophagia</taxon>
        <taxon>Cytophagales</taxon>
        <taxon>Microscillaceae</taxon>
        <taxon>Microscilla</taxon>
    </lineage>
</organism>
<evidence type="ECO:0000313" key="6">
    <source>
        <dbReference type="EMBL" id="EAY31847.1"/>
    </source>
</evidence>
<proteinExistence type="predicted"/>
<dbReference type="SMART" id="SM00028">
    <property type="entry name" value="TPR"/>
    <property type="match status" value="6"/>
</dbReference>
<dbReference type="Gene3D" id="1.25.40.10">
    <property type="entry name" value="Tetratricopeptide repeat domain"/>
    <property type="match status" value="2"/>
</dbReference>
<protein>
    <submittedName>
        <fullName evidence="6">Serine/threonine protein kinases, putative</fullName>
    </submittedName>
</protein>
<keyword evidence="2" id="KW-0802">TPR repeat</keyword>
<dbReference type="SMART" id="SM00331">
    <property type="entry name" value="PP2C_SIG"/>
    <property type="match status" value="1"/>
</dbReference>
<keyword evidence="4" id="KW-1133">Transmembrane helix</keyword>
<keyword evidence="7" id="KW-1185">Reference proteome</keyword>
<evidence type="ECO:0000256" key="1">
    <source>
        <dbReference type="ARBA" id="ARBA00022801"/>
    </source>
</evidence>
<evidence type="ECO:0000256" key="2">
    <source>
        <dbReference type="PROSITE-ProRule" id="PRU00339"/>
    </source>
</evidence>
<dbReference type="eggNOG" id="COG0457">
    <property type="taxonomic scope" value="Bacteria"/>
</dbReference>
<dbReference type="GO" id="GO:0004674">
    <property type="term" value="F:protein serine/threonine kinase activity"/>
    <property type="evidence" value="ECO:0007669"/>
    <property type="project" value="UniProtKB-KW"/>
</dbReference>
<feature type="domain" description="PPM-type phosphatase" evidence="5">
    <location>
        <begin position="594"/>
        <end position="818"/>
    </location>
</feature>
<reference evidence="6 7" key="1">
    <citation type="submission" date="2007-01" db="EMBL/GenBank/DDBJ databases">
        <authorList>
            <person name="Haygood M."/>
            <person name="Podell S."/>
            <person name="Anderson C."/>
            <person name="Hopkinson B."/>
            <person name="Roe K."/>
            <person name="Barbeau K."/>
            <person name="Gaasterland T."/>
            <person name="Ferriera S."/>
            <person name="Johnson J."/>
            <person name="Kravitz S."/>
            <person name="Beeson K."/>
            <person name="Sutton G."/>
            <person name="Rogers Y.-H."/>
            <person name="Friedman R."/>
            <person name="Frazier M."/>
            <person name="Venter J.C."/>
        </authorList>
    </citation>
    <scope>NUCLEOTIDE SEQUENCE [LARGE SCALE GENOMIC DNA]</scope>
    <source>
        <strain evidence="6 7">ATCC 23134</strain>
    </source>
</reference>
<keyword evidence="6" id="KW-0723">Serine/threonine-protein kinase</keyword>
<dbReference type="InterPro" id="IPR036457">
    <property type="entry name" value="PPM-type-like_dom_sf"/>
</dbReference>
<evidence type="ECO:0000256" key="3">
    <source>
        <dbReference type="SAM" id="Coils"/>
    </source>
</evidence>
<dbReference type="OrthoDB" id="9763484at2"/>
<comment type="caution">
    <text evidence="6">The sequence shown here is derived from an EMBL/GenBank/DDBJ whole genome shotgun (WGS) entry which is preliminary data.</text>
</comment>